<dbReference type="EMBL" id="CP069483">
    <property type="protein sequence ID" value="QRO79783.1"/>
    <property type="molecule type" value="Genomic_DNA"/>
</dbReference>
<dbReference type="PANTHER" id="PTHR31793:SF27">
    <property type="entry name" value="NOVEL THIOESTERASE SUPERFAMILY DOMAIN AND SAPOSIN A-TYPE DOMAIN CONTAINING PROTEIN (0610012H03RIK)"/>
    <property type="match status" value="1"/>
</dbReference>
<evidence type="ECO:0000313" key="4">
    <source>
        <dbReference type="Proteomes" id="UP000625568"/>
    </source>
</evidence>
<comment type="similarity">
    <text evidence="1">Belongs to the 4-hydroxybenzoyl-CoA thioesterase family.</text>
</comment>
<dbReference type="Pfam" id="PF13279">
    <property type="entry name" value="4HBT_2"/>
    <property type="match status" value="1"/>
</dbReference>
<gene>
    <name evidence="3" type="ORF">I6K02_24980</name>
</gene>
<reference evidence="3 4" key="1">
    <citation type="submission" date="2021-02" db="EMBL/GenBank/DDBJ databases">
        <title>FDA dAtabase for Regulatory Grade micrObial Sequences (FDA-ARGOS): Supporting development and validation of Infectious Disease Dx tests.</title>
        <authorList>
            <person name="Minogue T."/>
            <person name="Wolcott M."/>
            <person name="Wasieloski L."/>
            <person name="Aguilar W."/>
            <person name="Moore D."/>
            <person name="Jaissle J."/>
            <person name="Tallon L."/>
            <person name="Sadzewicz L."/>
            <person name="Zhao X."/>
            <person name="Boylan J."/>
            <person name="Ott S."/>
            <person name="Bowen H."/>
            <person name="Vavikolanu K."/>
            <person name="Mehta A."/>
            <person name="Aluvathingal J."/>
            <person name="Nadendla S."/>
            <person name="Yan Y."/>
            <person name="Sichtig H."/>
        </authorList>
    </citation>
    <scope>NUCLEOTIDE SEQUENCE [LARGE SCALE GENOMIC DNA]</scope>
    <source>
        <strain evidence="3 4">FDAARGOS_1272</strain>
    </source>
</reference>
<evidence type="ECO:0000256" key="2">
    <source>
        <dbReference type="ARBA" id="ARBA00022801"/>
    </source>
</evidence>
<keyword evidence="4" id="KW-1185">Reference proteome</keyword>
<dbReference type="Proteomes" id="UP000625568">
    <property type="component" value="Chromosome 2"/>
</dbReference>
<dbReference type="GeneID" id="93129680"/>
<keyword evidence="2" id="KW-0378">Hydrolase</keyword>
<sequence length="138" mass="15871">MEKRYFATTIDVRYRDTDSMGHVAAPVYYDYMLHAYLAFMHDLLDIPAAEKIPHIIGKTSCEYRRPARYGDTINVKCRVTRFGTKSFDIEYLMELDENADKLIAVGQSSHVTFDYESGTPIPIPDTFKQAVIDFQNCV</sequence>
<dbReference type="SUPFAM" id="SSF54637">
    <property type="entry name" value="Thioesterase/thiol ester dehydrase-isomerase"/>
    <property type="match status" value="1"/>
</dbReference>
<dbReference type="AlphaFoldDB" id="A0A892I3S8"/>
<dbReference type="PANTHER" id="PTHR31793">
    <property type="entry name" value="4-HYDROXYBENZOYL-COA THIOESTERASE FAMILY MEMBER"/>
    <property type="match status" value="1"/>
</dbReference>
<evidence type="ECO:0000313" key="3">
    <source>
        <dbReference type="EMBL" id="QRO79783.1"/>
    </source>
</evidence>
<dbReference type="InterPro" id="IPR050563">
    <property type="entry name" value="4-hydroxybenzoyl-CoA_TE"/>
</dbReference>
<dbReference type="Gene3D" id="3.10.129.10">
    <property type="entry name" value="Hotdog Thioesterase"/>
    <property type="match status" value="1"/>
</dbReference>
<evidence type="ECO:0000256" key="1">
    <source>
        <dbReference type="ARBA" id="ARBA00005953"/>
    </source>
</evidence>
<protein>
    <submittedName>
        <fullName evidence="3">Acyl-CoA thioesterase</fullName>
    </submittedName>
</protein>
<organism evidence="3 4">
    <name type="scientific">Burkholderia dolosa</name>
    <dbReference type="NCBI Taxonomy" id="152500"/>
    <lineage>
        <taxon>Bacteria</taxon>
        <taxon>Pseudomonadati</taxon>
        <taxon>Pseudomonadota</taxon>
        <taxon>Betaproteobacteria</taxon>
        <taxon>Burkholderiales</taxon>
        <taxon>Burkholderiaceae</taxon>
        <taxon>Burkholderia</taxon>
        <taxon>Burkholderia cepacia complex</taxon>
    </lineage>
</organism>
<proteinExistence type="inferred from homology"/>
<dbReference type="CDD" id="cd00586">
    <property type="entry name" value="4HBT"/>
    <property type="match status" value="1"/>
</dbReference>
<dbReference type="RefSeq" id="WP_035974333.1">
    <property type="nucleotide sequence ID" value="NZ_CABVPR010000084.1"/>
</dbReference>
<dbReference type="GO" id="GO:0047617">
    <property type="term" value="F:fatty acyl-CoA hydrolase activity"/>
    <property type="evidence" value="ECO:0007669"/>
    <property type="project" value="TreeGrafter"/>
</dbReference>
<name>A0A892I3S8_9BURK</name>
<accession>A0A892I3S8</accession>
<dbReference type="InterPro" id="IPR029069">
    <property type="entry name" value="HotDog_dom_sf"/>
</dbReference>